<feature type="repeat" description="WD" evidence="3">
    <location>
        <begin position="320"/>
        <end position="351"/>
    </location>
</feature>
<dbReference type="PROSITE" id="PS50294">
    <property type="entry name" value="WD_REPEATS_REGION"/>
    <property type="match status" value="1"/>
</dbReference>
<feature type="region of interest" description="Disordered" evidence="5">
    <location>
        <begin position="360"/>
        <end position="461"/>
    </location>
</feature>
<feature type="region of interest" description="Disordered" evidence="5">
    <location>
        <begin position="863"/>
        <end position="897"/>
    </location>
</feature>
<feature type="compositionally biased region" description="Basic and acidic residues" evidence="5">
    <location>
        <begin position="640"/>
        <end position="668"/>
    </location>
</feature>
<feature type="region of interest" description="Disordered" evidence="5">
    <location>
        <begin position="919"/>
        <end position="943"/>
    </location>
</feature>
<evidence type="ECO:0000313" key="7">
    <source>
        <dbReference type="Proteomes" id="UP001212841"/>
    </source>
</evidence>
<feature type="compositionally biased region" description="Gly residues" evidence="5">
    <location>
        <begin position="1422"/>
        <end position="1431"/>
    </location>
</feature>
<dbReference type="PANTHER" id="PTHR19855:SF11">
    <property type="entry name" value="RIBOSOME BIOGENESIS PROTEIN WDR12"/>
    <property type="match status" value="1"/>
</dbReference>
<feature type="compositionally biased region" description="Basic and acidic residues" evidence="5">
    <location>
        <begin position="873"/>
        <end position="890"/>
    </location>
</feature>
<dbReference type="EMBL" id="JADGJD010000900">
    <property type="protein sequence ID" value="KAJ3047785.1"/>
    <property type="molecule type" value="Genomic_DNA"/>
</dbReference>
<feature type="coiled-coil region" evidence="4">
    <location>
        <begin position="461"/>
        <end position="533"/>
    </location>
</feature>
<dbReference type="Pfam" id="PF00400">
    <property type="entry name" value="WD40"/>
    <property type="match status" value="6"/>
</dbReference>
<comment type="caution">
    <text evidence="6">The sequence shown here is derived from an EMBL/GenBank/DDBJ whole genome shotgun (WGS) entry which is preliminary data.</text>
</comment>
<feature type="compositionally biased region" description="Pro residues" evidence="5">
    <location>
        <begin position="1290"/>
        <end position="1301"/>
    </location>
</feature>
<dbReference type="PROSITE" id="PS50082">
    <property type="entry name" value="WD_REPEATS_2"/>
    <property type="match status" value="5"/>
</dbReference>
<feature type="compositionally biased region" description="Polar residues" evidence="5">
    <location>
        <begin position="403"/>
        <end position="416"/>
    </location>
</feature>
<dbReference type="InterPro" id="IPR001680">
    <property type="entry name" value="WD40_rpt"/>
</dbReference>
<dbReference type="Gene3D" id="2.130.10.10">
    <property type="entry name" value="YVTN repeat-like/Quinoprotein amine dehydrogenase"/>
    <property type="match status" value="2"/>
</dbReference>
<sequence>MRNGTPDAALLANNPPLPQTFLPTPTPDSDSSETSPQNDQSEHLPGEHSQSQPQPSAHHQYETDACILTLTPEPRRPLTALTIHDGRLFAAHTDGTISEWDLASGEVTRTFSANSSSSNHNANPITTIAAGGRRLFSGSEDGTLKSWSLNSGSLVRSVNAHEGHVTSLCFTKEGRLYSGGSDKTINEWDPRGLRRKWILSGHTRWVLSIVSGGGKLYSAGSDGVIRVWDMATGRCVFLIEDHKDWITSLCLGRDLLYSSCRDGTIRIFDTSTGQCLRTLLGHNNQPVRAVCVAGGKLYSAGDDKAVVEWDVKAGRTVRRFVGHYGAVMALVAGLDGKVFSGGQDGAVRIWDGGVGGIPFGPSSVSADQNHKPSSLPPSPPHSPLMNSSADPFADPPPLHRADSNLSRSDTTLSRHNSALHRSDTLTRPSTISRNHSTLSRSDSVTSSNQYHYPPSSQADDISSLREQLAKAQELLSKQNRLKLRLKSELTASRTEVANLKSEMSSFHSQTERVKDLSEELTAAKELLVTYKSELHYSLETQSVLVEHLLRSSDRVFMDIEMELSGVRRLLEHPFTPLKGHEADGLDDWMSPARVEKCWDSDSEWDSDVELGDGEGEGWWREEGGGWGRFAGKVEQELKSEELVRRSGESVRRSGEEGRDAEGEEEGKGKGRPRHVMSWHVGNRYAVDEDLGGGWDEEEGDGEINVGEDYVHTSHDDVNIDPDDIESVLRPAAVVTAENVLRPTATVMVPNVASAVAKSDVGSKNGRDGASSVGGRRRDRDRERERERDQGRGGDDDYFDPITGFHESAPARYASSDAGDIDHLDHAPNSHQPHTLAAAAAAAQYRSANPAAAAAAAKLLATTNRGGSPSLDPYLREHEQKQHERKAHTGADRGGAGAGSWLRNIGNWVESLGEQLAPPIVRDPVSGRDARRAGSVRDANPARAPVVKVRSSDVWRFDEGAGGRKSLDRVESIGTPSHEVGTPLATPPVQMEDMDAILRSAAYVGPPPLIPTPPIATANIDGMNMARAPTPQGPVPIPSRRITVAAPSRGGAAADEEDRPPVLKPRTVSMRVGSLTFGTASGSAAAGGYQSFPDVNTAGMIGNLPMASPTFGVYEAEWTGIPSAGSAVVSEPERWETGRVDVIREADEDQQSAAVGVVGKGTDDVPLVGAGDWADDDALRALADLEGVEVPDAATVDNGNAVDIKGKGKMPEDDMLMDPLNAARVDLEGRDESVARMPQVDLSSAKSPPAKPPLRRSRTVSVPQHDSGIFIDGAGLGEASTGSVEASPVANLPPAPGTPPQKPTRLIRSNTTVGPNRGLRPDPIITNTTSVTISSPSRTQEMTVKPYAVPQALSHPQPNPHPQQHLQNPALAGHPEGSALDKLTSALENAVSDPWGMVSGWLRSSRAEAGTAGGGERVYSTGLEGGRGGAYGSMGSVERKKTVG</sequence>
<protein>
    <recommendedName>
        <fullName evidence="8">WD40 repeat-like protein</fullName>
    </recommendedName>
</protein>
<organism evidence="6 7">
    <name type="scientific">Rhizophlyctis rosea</name>
    <dbReference type="NCBI Taxonomy" id="64517"/>
    <lineage>
        <taxon>Eukaryota</taxon>
        <taxon>Fungi</taxon>
        <taxon>Fungi incertae sedis</taxon>
        <taxon>Chytridiomycota</taxon>
        <taxon>Chytridiomycota incertae sedis</taxon>
        <taxon>Chytridiomycetes</taxon>
        <taxon>Rhizophlyctidales</taxon>
        <taxon>Rhizophlyctidaceae</taxon>
        <taxon>Rhizophlyctis</taxon>
    </lineage>
</organism>
<gene>
    <name evidence="6" type="ORF">HK097_011221</name>
</gene>
<reference evidence="6" key="1">
    <citation type="submission" date="2020-05" db="EMBL/GenBank/DDBJ databases">
        <title>Phylogenomic resolution of chytrid fungi.</title>
        <authorList>
            <person name="Stajich J.E."/>
            <person name="Amses K."/>
            <person name="Simmons R."/>
            <person name="Seto K."/>
            <person name="Myers J."/>
            <person name="Bonds A."/>
            <person name="Quandt C.A."/>
            <person name="Barry K."/>
            <person name="Liu P."/>
            <person name="Grigoriev I."/>
            <person name="Longcore J.E."/>
            <person name="James T.Y."/>
        </authorList>
    </citation>
    <scope>NUCLEOTIDE SEQUENCE</scope>
    <source>
        <strain evidence="6">JEL0318</strain>
    </source>
</reference>
<keyword evidence="2" id="KW-0677">Repeat</keyword>
<feature type="compositionally biased region" description="Polar residues" evidence="5">
    <location>
        <begin position="448"/>
        <end position="460"/>
    </location>
</feature>
<evidence type="ECO:0008006" key="8">
    <source>
        <dbReference type="Google" id="ProtNLM"/>
    </source>
</evidence>
<feature type="compositionally biased region" description="Low complexity" evidence="5">
    <location>
        <begin position="19"/>
        <end position="36"/>
    </location>
</feature>
<evidence type="ECO:0000256" key="2">
    <source>
        <dbReference type="ARBA" id="ARBA00022737"/>
    </source>
</evidence>
<accession>A0AAD5S6Q7</accession>
<dbReference type="SMART" id="SM00320">
    <property type="entry name" value="WD40"/>
    <property type="match status" value="7"/>
</dbReference>
<evidence type="ECO:0000256" key="3">
    <source>
        <dbReference type="PROSITE-ProRule" id="PRU00221"/>
    </source>
</evidence>
<feature type="region of interest" description="Disordered" evidence="5">
    <location>
        <begin position="1406"/>
        <end position="1443"/>
    </location>
</feature>
<feature type="repeat" description="WD" evidence="3">
    <location>
        <begin position="199"/>
        <end position="238"/>
    </location>
</feature>
<dbReference type="InterPro" id="IPR015943">
    <property type="entry name" value="WD40/YVTN_repeat-like_dom_sf"/>
</dbReference>
<feature type="compositionally biased region" description="Low complexity" evidence="5">
    <location>
        <begin position="1323"/>
        <end position="1336"/>
    </location>
</feature>
<dbReference type="CDD" id="cd00200">
    <property type="entry name" value="WD40"/>
    <property type="match status" value="1"/>
</dbReference>
<proteinExistence type="predicted"/>
<dbReference type="Proteomes" id="UP001212841">
    <property type="component" value="Unassembled WGS sequence"/>
</dbReference>
<feature type="compositionally biased region" description="Low complexity" evidence="5">
    <location>
        <begin position="436"/>
        <end position="447"/>
    </location>
</feature>
<dbReference type="PANTHER" id="PTHR19855">
    <property type="entry name" value="WD40 REPEAT PROTEIN 12, 37"/>
    <property type="match status" value="1"/>
</dbReference>
<dbReference type="PROSITE" id="PS00678">
    <property type="entry name" value="WD_REPEATS_1"/>
    <property type="match status" value="1"/>
</dbReference>
<keyword evidence="1 3" id="KW-0853">WD repeat</keyword>
<name>A0AAD5S6Q7_9FUNG</name>
<evidence type="ECO:0000256" key="1">
    <source>
        <dbReference type="ARBA" id="ARBA00022574"/>
    </source>
</evidence>
<dbReference type="PRINTS" id="PR00320">
    <property type="entry name" value="GPROTEINBRPT"/>
</dbReference>
<dbReference type="InterPro" id="IPR019775">
    <property type="entry name" value="WD40_repeat_CS"/>
</dbReference>
<feature type="compositionally biased region" description="Polar residues" evidence="5">
    <location>
        <begin position="425"/>
        <end position="435"/>
    </location>
</feature>
<feature type="compositionally biased region" description="Low complexity" evidence="5">
    <location>
        <begin position="48"/>
        <end position="58"/>
    </location>
</feature>
<evidence type="ECO:0000313" key="6">
    <source>
        <dbReference type="EMBL" id="KAJ3047785.1"/>
    </source>
</evidence>
<feature type="region of interest" description="Disordered" evidence="5">
    <location>
        <begin position="756"/>
        <end position="834"/>
    </location>
</feature>
<feature type="repeat" description="WD" evidence="3">
    <location>
        <begin position="239"/>
        <end position="278"/>
    </location>
</feature>
<feature type="region of interest" description="Disordered" evidence="5">
    <location>
        <begin position="1236"/>
        <end position="1376"/>
    </location>
</feature>
<feature type="repeat" description="WD" evidence="3">
    <location>
        <begin position="132"/>
        <end position="157"/>
    </location>
</feature>
<feature type="region of interest" description="Disordered" evidence="5">
    <location>
        <begin position="1"/>
        <end position="61"/>
    </location>
</feature>
<evidence type="ECO:0000256" key="4">
    <source>
        <dbReference type="SAM" id="Coils"/>
    </source>
</evidence>
<keyword evidence="7" id="KW-1185">Reference proteome</keyword>
<dbReference type="SUPFAM" id="SSF50978">
    <property type="entry name" value="WD40 repeat-like"/>
    <property type="match status" value="1"/>
</dbReference>
<feature type="compositionally biased region" description="Basic and acidic residues" evidence="5">
    <location>
        <begin position="775"/>
        <end position="794"/>
    </location>
</feature>
<feature type="region of interest" description="Disordered" evidence="5">
    <location>
        <begin position="640"/>
        <end position="675"/>
    </location>
</feature>
<evidence type="ECO:0000256" key="5">
    <source>
        <dbReference type="SAM" id="MobiDB-lite"/>
    </source>
</evidence>
<keyword evidence="4" id="KW-0175">Coiled coil</keyword>
<feature type="repeat" description="WD" evidence="3">
    <location>
        <begin position="158"/>
        <end position="189"/>
    </location>
</feature>
<feature type="region of interest" description="Disordered" evidence="5">
    <location>
        <begin position="965"/>
        <end position="986"/>
    </location>
</feature>
<dbReference type="InterPro" id="IPR036322">
    <property type="entry name" value="WD40_repeat_dom_sf"/>
</dbReference>
<dbReference type="InterPro" id="IPR020472">
    <property type="entry name" value="WD40_PAC1"/>
</dbReference>